<evidence type="ECO:0000313" key="1">
    <source>
        <dbReference type="EMBL" id="KNE87283.1"/>
    </source>
</evidence>
<proteinExistence type="predicted"/>
<dbReference type="EMBL" id="AJIL01006000">
    <property type="protein sequence ID" value="KNE87283.1"/>
    <property type="molecule type" value="Genomic_DNA"/>
</dbReference>
<feature type="non-terminal residue" evidence="1">
    <location>
        <position position="1"/>
    </location>
</feature>
<sequence length="176" mass="19223">ALNDVVQEQLKSGGANLDSDLLKLLLIRNLTATGSQSLQVNQSASNVANQLKWQQLGKDLQPSLLIDGSNFPAWSVSLKDIVGSVVSDHEYFKVDKSKGNLPTSNGVLAIIKFSVDPALRSSLNGMTAYGAFTSLKERFAPPPGLSFYVAGLTLRRPQTHQTLYRRASSSSMRTWW</sequence>
<dbReference type="Proteomes" id="UP000054564">
    <property type="component" value="Unassembled WGS sequence"/>
</dbReference>
<keyword evidence="2" id="KW-1185">Reference proteome</keyword>
<accession>A0A0L0UJR8</accession>
<reference evidence="2" key="1">
    <citation type="submission" date="2014-03" db="EMBL/GenBank/DDBJ databases">
        <title>The Genome Sequence of Puccinia striiformis f. sp. tritici PST-78.</title>
        <authorList>
            <consortium name="The Broad Institute Genome Sequencing Platform"/>
            <person name="Cuomo C."/>
            <person name="Hulbert S."/>
            <person name="Chen X."/>
            <person name="Walker B."/>
            <person name="Young S.K."/>
            <person name="Zeng Q."/>
            <person name="Gargeya S."/>
            <person name="Fitzgerald M."/>
            <person name="Haas B."/>
            <person name="Abouelleil A."/>
            <person name="Alvarado L."/>
            <person name="Arachchi H.M."/>
            <person name="Berlin A.M."/>
            <person name="Chapman S.B."/>
            <person name="Goldberg J."/>
            <person name="Griggs A."/>
            <person name="Gujja S."/>
            <person name="Hansen M."/>
            <person name="Howarth C."/>
            <person name="Imamovic A."/>
            <person name="Larimer J."/>
            <person name="McCowan C."/>
            <person name="Montmayeur A."/>
            <person name="Murphy C."/>
            <person name="Neiman D."/>
            <person name="Pearson M."/>
            <person name="Priest M."/>
            <person name="Roberts A."/>
            <person name="Saif S."/>
            <person name="Shea T."/>
            <person name="Sisk P."/>
            <person name="Sykes S."/>
            <person name="Wortman J."/>
            <person name="Nusbaum C."/>
            <person name="Birren B."/>
        </authorList>
    </citation>
    <scope>NUCLEOTIDE SEQUENCE [LARGE SCALE GENOMIC DNA]</scope>
    <source>
        <strain evidence="2">race PST-78</strain>
    </source>
</reference>
<gene>
    <name evidence="1" type="ORF">PSTG_19336</name>
</gene>
<evidence type="ECO:0000313" key="2">
    <source>
        <dbReference type="Proteomes" id="UP000054564"/>
    </source>
</evidence>
<dbReference type="AlphaFoldDB" id="A0A0L0UJR8"/>
<protein>
    <submittedName>
        <fullName evidence="1">Uncharacterized protein</fullName>
    </submittedName>
</protein>
<dbReference type="STRING" id="1165861.A0A0L0UJR8"/>
<organism evidence="1 2">
    <name type="scientific">Puccinia striiformis f. sp. tritici PST-78</name>
    <dbReference type="NCBI Taxonomy" id="1165861"/>
    <lineage>
        <taxon>Eukaryota</taxon>
        <taxon>Fungi</taxon>
        <taxon>Dikarya</taxon>
        <taxon>Basidiomycota</taxon>
        <taxon>Pucciniomycotina</taxon>
        <taxon>Pucciniomycetes</taxon>
        <taxon>Pucciniales</taxon>
        <taxon>Pucciniaceae</taxon>
        <taxon>Puccinia</taxon>
    </lineage>
</organism>
<name>A0A0L0UJR8_9BASI</name>
<feature type="non-terminal residue" evidence="1">
    <location>
        <position position="176"/>
    </location>
</feature>
<comment type="caution">
    <text evidence="1">The sequence shown here is derived from an EMBL/GenBank/DDBJ whole genome shotgun (WGS) entry which is preliminary data.</text>
</comment>